<sequence>MGDELKEENKNRTTQLPRKGTEVTNIEDYLNRNVDRPNPGDTATLLARLTRQDDGKLPNLPNGYP</sequence>
<dbReference type="OrthoDB" id="10030336at2759"/>
<feature type="region of interest" description="Disordered" evidence="1">
    <location>
        <begin position="1"/>
        <end position="21"/>
    </location>
</feature>
<name>A0A3P7JF94_STRVU</name>
<protein>
    <submittedName>
        <fullName evidence="2">Uncharacterized protein</fullName>
    </submittedName>
</protein>
<gene>
    <name evidence="2" type="ORF">SVUK_LOCUS11832</name>
</gene>
<organism evidence="2 3">
    <name type="scientific">Strongylus vulgaris</name>
    <name type="common">Blood worm</name>
    <dbReference type="NCBI Taxonomy" id="40348"/>
    <lineage>
        <taxon>Eukaryota</taxon>
        <taxon>Metazoa</taxon>
        <taxon>Ecdysozoa</taxon>
        <taxon>Nematoda</taxon>
        <taxon>Chromadorea</taxon>
        <taxon>Rhabditida</taxon>
        <taxon>Rhabditina</taxon>
        <taxon>Rhabditomorpha</taxon>
        <taxon>Strongyloidea</taxon>
        <taxon>Strongylidae</taxon>
        <taxon>Strongylus</taxon>
    </lineage>
</organism>
<dbReference type="AlphaFoldDB" id="A0A3P7JF94"/>
<keyword evidence="3" id="KW-1185">Reference proteome</keyword>
<accession>A0A3P7JF94</accession>
<reference evidence="2 3" key="1">
    <citation type="submission" date="2018-11" db="EMBL/GenBank/DDBJ databases">
        <authorList>
            <consortium name="Pathogen Informatics"/>
        </authorList>
    </citation>
    <scope>NUCLEOTIDE SEQUENCE [LARGE SCALE GENOMIC DNA]</scope>
</reference>
<evidence type="ECO:0000313" key="2">
    <source>
        <dbReference type="EMBL" id="VDM76834.1"/>
    </source>
</evidence>
<evidence type="ECO:0000313" key="3">
    <source>
        <dbReference type="Proteomes" id="UP000270094"/>
    </source>
</evidence>
<dbReference type="EMBL" id="UYYB01097836">
    <property type="protein sequence ID" value="VDM76834.1"/>
    <property type="molecule type" value="Genomic_DNA"/>
</dbReference>
<evidence type="ECO:0000256" key="1">
    <source>
        <dbReference type="SAM" id="MobiDB-lite"/>
    </source>
</evidence>
<dbReference type="Proteomes" id="UP000270094">
    <property type="component" value="Unassembled WGS sequence"/>
</dbReference>
<proteinExistence type="predicted"/>